<dbReference type="InterPro" id="IPR004898">
    <property type="entry name" value="Pectate_lyase_PlyH/PlyE-like"/>
</dbReference>
<dbReference type="EC" id="4.2.2.2" evidence="5"/>
<evidence type="ECO:0000256" key="8">
    <source>
        <dbReference type="ARBA" id="ARBA00022837"/>
    </source>
</evidence>
<proteinExistence type="inferred from homology"/>
<evidence type="ECO:0000256" key="3">
    <source>
        <dbReference type="ARBA" id="ARBA00004613"/>
    </source>
</evidence>
<comment type="cofactor">
    <cofactor evidence="2">
        <name>Ca(2+)</name>
        <dbReference type="ChEBI" id="CHEBI:29108"/>
    </cofactor>
</comment>
<evidence type="ECO:0000256" key="9">
    <source>
        <dbReference type="ARBA" id="ARBA00023239"/>
    </source>
</evidence>
<comment type="function">
    <text evidence="10">Pectinolytic enzyme consist of four classes of enzymes: pectin lyase, polygalacturonase, pectin methylesterase and rhamnogalacturonase. Among pectinolytic enzymes, pectin lyase is the most important in depolymerization of pectin, since it cleaves internal glycosidic bonds of highly methylated pectins. Favors pectate, the anion, over pectin, the methyl ester.</text>
</comment>
<evidence type="ECO:0000313" key="13">
    <source>
        <dbReference type="Proteomes" id="UP001146120"/>
    </source>
</evidence>
<keyword evidence="13" id="KW-1185">Reference proteome</keyword>
<dbReference type="InterPro" id="IPR012334">
    <property type="entry name" value="Pectin_lyas_fold"/>
</dbReference>
<dbReference type="SUPFAM" id="SSF51126">
    <property type="entry name" value="Pectin lyase-like"/>
    <property type="match status" value="1"/>
</dbReference>
<comment type="subcellular location">
    <subcellularLocation>
        <location evidence="3">Secreted</location>
    </subcellularLocation>
</comment>
<dbReference type="PANTHER" id="PTHR33407">
    <property type="entry name" value="PECTATE LYASE F-RELATED"/>
    <property type="match status" value="1"/>
</dbReference>
<feature type="non-terminal residue" evidence="12">
    <location>
        <position position="1"/>
    </location>
</feature>
<evidence type="ECO:0000256" key="5">
    <source>
        <dbReference type="ARBA" id="ARBA00012272"/>
    </source>
</evidence>
<reference evidence="12" key="2">
    <citation type="journal article" date="2023" name="Microbiol Resour">
        <title>Decontamination and Annotation of the Draft Genome Sequence of the Oomycete Lagenidium giganteum ARSEF 373.</title>
        <authorList>
            <person name="Morgan W.R."/>
            <person name="Tartar A."/>
        </authorList>
    </citation>
    <scope>NUCLEOTIDE SEQUENCE</scope>
    <source>
        <strain evidence="12">ARSEF 373</strain>
    </source>
</reference>
<evidence type="ECO:0000256" key="11">
    <source>
        <dbReference type="ARBA" id="ARBA00039895"/>
    </source>
</evidence>
<dbReference type="GO" id="GO:0030570">
    <property type="term" value="F:pectate lyase activity"/>
    <property type="evidence" value="ECO:0007669"/>
    <property type="project" value="UniProtKB-EC"/>
</dbReference>
<dbReference type="InterPro" id="IPR011050">
    <property type="entry name" value="Pectin_lyase_fold/virulence"/>
</dbReference>
<evidence type="ECO:0000256" key="2">
    <source>
        <dbReference type="ARBA" id="ARBA00001913"/>
    </source>
</evidence>
<organism evidence="12 13">
    <name type="scientific">Lagenidium giganteum</name>
    <dbReference type="NCBI Taxonomy" id="4803"/>
    <lineage>
        <taxon>Eukaryota</taxon>
        <taxon>Sar</taxon>
        <taxon>Stramenopiles</taxon>
        <taxon>Oomycota</taxon>
        <taxon>Peronosporomycetes</taxon>
        <taxon>Pythiales</taxon>
        <taxon>Pythiaceae</taxon>
    </lineage>
</organism>
<dbReference type="Gene3D" id="2.160.20.10">
    <property type="entry name" value="Single-stranded right-handed beta-helix, Pectin lyase-like"/>
    <property type="match status" value="1"/>
</dbReference>
<reference evidence="12" key="1">
    <citation type="submission" date="2022-11" db="EMBL/GenBank/DDBJ databases">
        <authorList>
            <person name="Morgan W.R."/>
            <person name="Tartar A."/>
        </authorList>
    </citation>
    <scope>NUCLEOTIDE SEQUENCE</scope>
    <source>
        <strain evidence="12">ARSEF 373</strain>
    </source>
</reference>
<dbReference type="PANTHER" id="PTHR33407:SF9">
    <property type="entry name" value="PECTATE LYASE F-RELATED"/>
    <property type="match status" value="1"/>
</dbReference>
<comment type="catalytic activity">
    <reaction evidence="1">
        <text>Eliminative cleavage of (1-&gt;4)-alpha-D-galacturonan to give oligosaccharides with 4-deoxy-alpha-D-galact-4-enuronosyl groups at their non-reducing ends.</text>
        <dbReference type="EC" id="4.2.2.2"/>
    </reaction>
</comment>
<gene>
    <name evidence="12" type="ORF">N0F65_007293</name>
</gene>
<evidence type="ECO:0000313" key="12">
    <source>
        <dbReference type="EMBL" id="DBA01396.1"/>
    </source>
</evidence>
<evidence type="ECO:0000256" key="10">
    <source>
        <dbReference type="ARBA" id="ARBA00025679"/>
    </source>
</evidence>
<keyword evidence="7" id="KW-0732">Signal</keyword>
<keyword evidence="8" id="KW-0106">Calcium</keyword>
<dbReference type="GO" id="GO:0005576">
    <property type="term" value="C:extracellular region"/>
    <property type="evidence" value="ECO:0007669"/>
    <property type="project" value="UniProtKB-SubCell"/>
</dbReference>
<comment type="similarity">
    <text evidence="4">Belongs to the polysaccharide lyase 3 family.</text>
</comment>
<comment type="caution">
    <text evidence="12">The sequence shown here is derived from an EMBL/GenBank/DDBJ whole genome shotgun (WGS) entry which is preliminary data.</text>
</comment>
<sequence length="447" mass="49168">EVAAQVNQAYSASLFVIPSYINQLLAELHIAAHSSVHSTQCGLAIAPWFSTKYPCLVYTFDCDAWNDARTTNCDMEFPDKRTLLALNFVDCCELVVPNDIQRFPNLLGINMVNVTLISWPLEAALAPEIFHSILFLVFSHVKWTTFPDALLAPPPDSLRDVEISHTNLSVIPDDLDQHWPNVDDQLIEYKHILESLIKPARSIAYWQQNRKRVGSGSYTATNLARPFGSQPVIDDIDQLYLLDTPYCGAFTTSGLPVPAPVICDPVIGIPNVRHDKPRIVKAGETLDGDMKTYERTSNTLGAQLLTLKNAIIGKNQRDDVHCDKNDSTIESAWRDDVCENALATKKVALPRVSRAFKVADDEARSSSLTGQAKSLSMVSISVSFAVHAGPAVRSNVVNVLTVSPPASAVTLRANSENVATSTSRTIPTLATRPLFPRGHWARPSQSR</sequence>
<dbReference type="Proteomes" id="UP001146120">
    <property type="component" value="Unassembled WGS sequence"/>
</dbReference>
<dbReference type="Pfam" id="PF03211">
    <property type="entry name" value="Pectate_lyase"/>
    <property type="match status" value="1"/>
</dbReference>
<name>A0AAV2Z525_9STRA</name>
<evidence type="ECO:0000256" key="4">
    <source>
        <dbReference type="ARBA" id="ARBA00006463"/>
    </source>
</evidence>
<evidence type="ECO:0000256" key="7">
    <source>
        <dbReference type="ARBA" id="ARBA00022729"/>
    </source>
</evidence>
<keyword evidence="6" id="KW-0964">Secreted</keyword>
<dbReference type="AlphaFoldDB" id="A0AAV2Z525"/>
<protein>
    <recommendedName>
        <fullName evidence="11">Probable pectate lyase F</fullName>
        <ecNumber evidence="5">4.2.2.2</ecNumber>
    </recommendedName>
</protein>
<dbReference type="GO" id="GO:0045490">
    <property type="term" value="P:pectin catabolic process"/>
    <property type="evidence" value="ECO:0007669"/>
    <property type="project" value="TreeGrafter"/>
</dbReference>
<accession>A0AAV2Z525</accession>
<evidence type="ECO:0000256" key="6">
    <source>
        <dbReference type="ARBA" id="ARBA00022525"/>
    </source>
</evidence>
<evidence type="ECO:0000256" key="1">
    <source>
        <dbReference type="ARBA" id="ARBA00000695"/>
    </source>
</evidence>
<dbReference type="EMBL" id="DAKRPA010000048">
    <property type="protein sequence ID" value="DBA01396.1"/>
    <property type="molecule type" value="Genomic_DNA"/>
</dbReference>
<keyword evidence="9" id="KW-0456">Lyase</keyword>